<sequence>MMVLQSSIVAVAAMDVMNLPPSHIDLCPDAYLFEFMSEPGTAAAAEEANQFKAKIASMKSAHIRQEFGFLINGISAQVADQDELLELMTLGILQTVTPLTIVSPPEQVQPRQNALVTSALNMTGVIRVHAELGLTGQGVKVGVIDTGIDYTHPALGGCFGPGCRVAYGYDFVGNNYTGKNTPVSSPDPMDCAGHGSHVAGIIGASDDIVMGVAPKVLLGAYRVLGCNGSSNDDVIIAALERAAKDKMDVINLSIGEPNGWPGGPVSKAISRMQGKGIMVAVSHGNENTLGLFSTNYVAIGRGVLSVASFINTRALLTSFTIPLAPGRSFRKTVLVLRGGCVFAMKAQNALAKGATGILFVNNLPESLSADIKDIKILSGAMSQRDGQLLLSYLKSIPPPAGRGGSLTGETMASFSKNSTAFVNPAGGTMSLFSSYGLDNELHIKPDIGAPGENIYSTWPVVNGGYTTLSGTSMASPHIAGALALAIERLRNLDANGLGDEDASSTSPATSTLNLTAAHIQQIYATFKNTAEPAYVFRNHMKYDMLTDPATKIPGTDAKQEPGASSPDARYEHGDGGEGGEGRAYVESVAKQGSGMVNIYRALTSLAHKVKPELAHIERAGDVPPISLTNVFPAMLELNDTAAAELESTGKGGGRGGQTRYITISNYGPNPVRYKLSHISAEGLFDLSIENKETKLRNLDIFNVTNPADKDVDYVKSADAKATIEFAGLEGGVKVPGGGGQRRVAVTIFPPTGIPEDQHWIYSGYIVVRAVSSSSSISTSLVTRASTDVISGETREGGETKEADSNPADDYFSSSTSPSPPPPDVIHVSYAGVVGKMKTLPIFLRPTEKELKVDNQTALCQMMGSGANRTDFIYTFNGTDLPILTFCLQNPTKYLAMDLISAPPEGSEQMERDNNNNDPGGAVDPEDYQVIGRVASNDNLSRSVPVSIVTAVQWDGMLDLLDGNGKNKSQGFVSTGESRPLRHSPGLDLVYGMRAHPEGEEGESSTSQLQSARDQTSSSSGLGGRDARLLERRSALDPVVKRKAHIDEDVDGTSATNGDDDGNKDNGKSRKKSRKEASKVDDANEDGDNETAQARNDRLLRNYKKKAELAAAGADPKQIQLAVPNGRYRLRIRALRMLADPGKAEGYDYWITRTFTIQRIEPATTISTSPPPLK</sequence>
<dbReference type="InterPro" id="IPR046450">
    <property type="entry name" value="PA_dom_sf"/>
</dbReference>
<comment type="similarity">
    <text evidence="1 9 10">Belongs to the peptidase S8 family.</text>
</comment>
<name>A0A9P8BQ26_9FUNG</name>
<feature type="active site" description="Charge relay system" evidence="8 9">
    <location>
        <position position="145"/>
    </location>
</feature>
<protein>
    <submittedName>
        <fullName evidence="14">Uncharacterized protein</fullName>
    </submittedName>
</protein>
<dbReference type="InterPro" id="IPR015500">
    <property type="entry name" value="Peptidase_S8_subtilisin-rel"/>
</dbReference>
<feature type="compositionally biased region" description="Basic and acidic residues" evidence="11">
    <location>
        <begin position="1024"/>
        <end position="1034"/>
    </location>
</feature>
<dbReference type="PANTHER" id="PTHR43806:SF66">
    <property type="entry name" value="SERIN ENDOPEPTIDASE"/>
    <property type="match status" value="1"/>
</dbReference>
<evidence type="ECO:0000313" key="15">
    <source>
        <dbReference type="Proteomes" id="UP000707451"/>
    </source>
</evidence>
<dbReference type="InterPro" id="IPR036852">
    <property type="entry name" value="Peptidase_S8/S53_dom_sf"/>
</dbReference>
<dbReference type="GO" id="GO:0005615">
    <property type="term" value="C:extracellular space"/>
    <property type="evidence" value="ECO:0007669"/>
    <property type="project" value="TreeGrafter"/>
</dbReference>
<keyword evidence="6 9" id="KW-0378">Hydrolase</keyword>
<feature type="region of interest" description="Disordered" evidence="11">
    <location>
        <begin position="547"/>
        <end position="581"/>
    </location>
</feature>
<feature type="domain" description="Peptidase S8/S53" evidence="12">
    <location>
        <begin position="136"/>
        <end position="494"/>
    </location>
</feature>
<dbReference type="InterPro" id="IPR023828">
    <property type="entry name" value="Peptidase_S8_Ser-AS"/>
</dbReference>
<dbReference type="SUPFAM" id="SSF52743">
    <property type="entry name" value="Subtilisin-like"/>
    <property type="match status" value="1"/>
</dbReference>
<keyword evidence="5" id="KW-0732">Signal</keyword>
<feature type="domain" description="PA" evidence="13">
    <location>
        <begin position="331"/>
        <end position="389"/>
    </location>
</feature>
<keyword evidence="4 9" id="KW-0645">Protease</keyword>
<keyword evidence="2" id="KW-0134">Cell wall</keyword>
<dbReference type="SUPFAM" id="SSF52025">
    <property type="entry name" value="PA domain"/>
    <property type="match status" value="1"/>
</dbReference>
<dbReference type="InterPro" id="IPR050131">
    <property type="entry name" value="Peptidase_S8_subtilisin-like"/>
</dbReference>
<dbReference type="InterPro" id="IPR034187">
    <property type="entry name" value="Peptidases_S8_5"/>
</dbReference>
<feature type="region of interest" description="Disordered" evidence="11">
    <location>
        <begin position="903"/>
        <end position="925"/>
    </location>
</feature>
<dbReference type="Pfam" id="PF00082">
    <property type="entry name" value="Peptidase_S8"/>
    <property type="match status" value="1"/>
</dbReference>
<evidence type="ECO:0000256" key="7">
    <source>
        <dbReference type="ARBA" id="ARBA00022825"/>
    </source>
</evidence>
<dbReference type="Proteomes" id="UP000707451">
    <property type="component" value="Unassembled WGS sequence"/>
</dbReference>
<organism evidence="14 15">
    <name type="scientific">Linnemannia hyalina</name>
    <dbReference type="NCBI Taxonomy" id="64524"/>
    <lineage>
        <taxon>Eukaryota</taxon>
        <taxon>Fungi</taxon>
        <taxon>Fungi incertae sedis</taxon>
        <taxon>Mucoromycota</taxon>
        <taxon>Mortierellomycotina</taxon>
        <taxon>Mortierellomycetes</taxon>
        <taxon>Mortierellales</taxon>
        <taxon>Mortierellaceae</taxon>
        <taxon>Linnemannia</taxon>
    </lineage>
</organism>
<dbReference type="PROSITE" id="PS00136">
    <property type="entry name" value="SUBTILASE_ASP"/>
    <property type="match status" value="1"/>
</dbReference>
<feature type="active site" description="Charge relay system" evidence="8 9">
    <location>
        <position position="194"/>
    </location>
</feature>
<dbReference type="PRINTS" id="PR00723">
    <property type="entry name" value="SUBTILISIN"/>
</dbReference>
<evidence type="ECO:0000256" key="2">
    <source>
        <dbReference type="ARBA" id="ARBA00022512"/>
    </source>
</evidence>
<dbReference type="InterPro" id="IPR003137">
    <property type="entry name" value="PA_domain"/>
</dbReference>
<dbReference type="InterPro" id="IPR023827">
    <property type="entry name" value="Peptidase_S8_Asp-AS"/>
</dbReference>
<evidence type="ECO:0000259" key="12">
    <source>
        <dbReference type="Pfam" id="PF00082"/>
    </source>
</evidence>
<dbReference type="Gene3D" id="3.40.50.200">
    <property type="entry name" value="Peptidase S8/S53 domain"/>
    <property type="match status" value="1"/>
</dbReference>
<dbReference type="OrthoDB" id="10256524at2759"/>
<keyword evidence="7 9" id="KW-0720">Serine protease</keyword>
<dbReference type="CDD" id="cd07489">
    <property type="entry name" value="Peptidases_S8_5"/>
    <property type="match status" value="1"/>
</dbReference>
<dbReference type="GO" id="GO:0004252">
    <property type="term" value="F:serine-type endopeptidase activity"/>
    <property type="evidence" value="ECO:0007669"/>
    <property type="project" value="UniProtKB-UniRule"/>
</dbReference>
<feature type="compositionally biased region" description="Basic and acidic residues" evidence="11">
    <location>
        <begin position="792"/>
        <end position="803"/>
    </location>
</feature>
<proteinExistence type="inferred from homology"/>
<evidence type="ECO:0000256" key="6">
    <source>
        <dbReference type="ARBA" id="ARBA00022801"/>
    </source>
</evidence>
<dbReference type="PROSITE" id="PS00137">
    <property type="entry name" value="SUBTILASE_HIS"/>
    <property type="match status" value="1"/>
</dbReference>
<dbReference type="InterPro" id="IPR022398">
    <property type="entry name" value="Peptidase_S8_His-AS"/>
</dbReference>
<dbReference type="Pfam" id="PF02225">
    <property type="entry name" value="PA"/>
    <property type="match status" value="1"/>
</dbReference>
<evidence type="ECO:0000313" key="14">
    <source>
        <dbReference type="EMBL" id="KAG9061512.1"/>
    </source>
</evidence>
<accession>A0A9P8BQ26</accession>
<evidence type="ECO:0000256" key="1">
    <source>
        <dbReference type="ARBA" id="ARBA00011073"/>
    </source>
</evidence>
<keyword evidence="15" id="KW-1185">Reference proteome</keyword>
<dbReference type="InterPro" id="IPR000209">
    <property type="entry name" value="Peptidase_S8/S53_dom"/>
</dbReference>
<feature type="region of interest" description="Disordered" evidence="11">
    <location>
        <begin position="996"/>
        <end position="1096"/>
    </location>
</feature>
<evidence type="ECO:0000256" key="5">
    <source>
        <dbReference type="ARBA" id="ARBA00022729"/>
    </source>
</evidence>
<evidence type="ECO:0000259" key="13">
    <source>
        <dbReference type="Pfam" id="PF02225"/>
    </source>
</evidence>
<feature type="compositionally biased region" description="Polar residues" evidence="11">
    <location>
        <begin position="1003"/>
        <end position="1019"/>
    </location>
</feature>
<evidence type="ECO:0000256" key="4">
    <source>
        <dbReference type="ARBA" id="ARBA00022670"/>
    </source>
</evidence>
<gene>
    <name evidence="14" type="ORF">KI688_007090</name>
</gene>
<dbReference type="GO" id="GO:0006508">
    <property type="term" value="P:proteolysis"/>
    <property type="evidence" value="ECO:0007669"/>
    <property type="project" value="UniProtKB-KW"/>
</dbReference>
<evidence type="ECO:0000256" key="10">
    <source>
        <dbReference type="RuleBase" id="RU003355"/>
    </source>
</evidence>
<evidence type="ECO:0000256" key="9">
    <source>
        <dbReference type="PROSITE-ProRule" id="PRU01240"/>
    </source>
</evidence>
<keyword evidence="3" id="KW-0964">Secreted</keyword>
<reference evidence="14" key="1">
    <citation type="submission" date="2021-06" db="EMBL/GenBank/DDBJ databases">
        <title>Genome Sequence of Mortierella hyaline Strain SCG-10, a Cold-Adapted, Nitrate-Reducing Fungus Isolated from Soil in Minnesota, USA.</title>
        <authorList>
            <person name="Aldossari N."/>
        </authorList>
    </citation>
    <scope>NUCLEOTIDE SEQUENCE</scope>
    <source>
        <strain evidence="14">SCG-10</strain>
    </source>
</reference>
<feature type="active site" description="Charge relay system" evidence="8 9">
    <location>
        <position position="472"/>
    </location>
</feature>
<feature type="region of interest" description="Disordered" evidence="11">
    <location>
        <begin position="788"/>
        <end position="823"/>
    </location>
</feature>
<evidence type="ECO:0000256" key="8">
    <source>
        <dbReference type="PIRSR" id="PIRSR615500-1"/>
    </source>
</evidence>
<evidence type="ECO:0000256" key="3">
    <source>
        <dbReference type="ARBA" id="ARBA00022525"/>
    </source>
</evidence>
<evidence type="ECO:0000256" key="11">
    <source>
        <dbReference type="SAM" id="MobiDB-lite"/>
    </source>
</evidence>
<dbReference type="Gene3D" id="3.50.30.30">
    <property type="match status" value="1"/>
</dbReference>
<dbReference type="AlphaFoldDB" id="A0A9P8BQ26"/>
<dbReference type="EMBL" id="JAHRHY010000023">
    <property type="protein sequence ID" value="KAG9061512.1"/>
    <property type="molecule type" value="Genomic_DNA"/>
</dbReference>
<comment type="caution">
    <text evidence="14">The sequence shown here is derived from an EMBL/GenBank/DDBJ whole genome shotgun (WGS) entry which is preliminary data.</text>
</comment>
<dbReference type="PROSITE" id="PS51892">
    <property type="entry name" value="SUBTILASE"/>
    <property type="match status" value="1"/>
</dbReference>
<dbReference type="PROSITE" id="PS00138">
    <property type="entry name" value="SUBTILASE_SER"/>
    <property type="match status" value="1"/>
</dbReference>
<dbReference type="CDD" id="cd00538">
    <property type="entry name" value="PA"/>
    <property type="match status" value="1"/>
</dbReference>
<dbReference type="PANTHER" id="PTHR43806">
    <property type="entry name" value="PEPTIDASE S8"/>
    <property type="match status" value="1"/>
</dbReference>